<protein>
    <submittedName>
        <fullName evidence="4">Acriflavin resistance protein</fullName>
    </submittedName>
</protein>
<dbReference type="Gene3D" id="3.30.70.1320">
    <property type="entry name" value="Multidrug efflux transporter AcrB pore domain like"/>
    <property type="match status" value="1"/>
</dbReference>
<evidence type="ECO:0000313" key="5">
    <source>
        <dbReference type="Proteomes" id="UP000659697"/>
    </source>
</evidence>
<feature type="compositionally biased region" description="Low complexity" evidence="1">
    <location>
        <begin position="1"/>
        <end position="20"/>
    </location>
</feature>
<keyword evidence="2" id="KW-1133">Transmembrane helix</keyword>
<dbReference type="InterPro" id="IPR001036">
    <property type="entry name" value="Acrflvin-R"/>
</dbReference>
<name>A0ABQ3KXE7_9ALTE</name>
<organism evidence="4 5">
    <name type="scientific">Alishewanella longhuensis</name>
    <dbReference type="NCBI Taxonomy" id="1091037"/>
    <lineage>
        <taxon>Bacteria</taxon>
        <taxon>Pseudomonadati</taxon>
        <taxon>Pseudomonadota</taxon>
        <taxon>Gammaproteobacteria</taxon>
        <taxon>Alteromonadales</taxon>
        <taxon>Alteromonadaceae</taxon>
        <taxon>Alishewanella</taxon>
    </lineage>
</organism>
<dbReference type="InterPro" id="IPR027463">
    <property type="entry name" value="AcrB_DN_DC_subdom"/>
</dbReference>
<evidence type="ECO:0000256" key="2">
    <source>
        <dbReference type="SAM" id="Phobius"/>
    </source>
</evidence>
<feature type="transmembrane region" description="Helical" evidence="2">
    <location>
        <begin position="456"/>
        <end position="476"/>
    </location>
</feature>
<dbReference type="Pfam" id="PF00873">
    <property type="entry name" value="ACR_tran"/>
    <property type="match status" value="1"/>
</dbReference>
<evidence type="ECO:0000259" key="3">
    <source>
        <dbReference type="PROSITE" id="PS50156"/>
    </source>
</evidence>
<dbReference type="SUPFAM" id="SSF82866">
    <property type="entry name" value="Multidrug efflux transporter AcrB transmembrane domain"/>
    <property type="match status" value="2"/>
</dbReference>
<dbReference type="SUPFAM" id="SSF82693">
    <property type="entry name" value="Multidrug efflux transporter AcrB pore domain, PN1, PN2, PC1 and PC2 subdomains"/>
    <property type="match status" value="2"/>
</dbReference>
<dbReference type="PRINTS" id="PR00702">
    <property type="entry name" value="ACRIFLAVINRP"/>
</dbReference>
<sequence length="1045" mass="115223">MSQFTPPDAAAKAAANTETAPAHEVDNDKPIWLTRLALSRPVTICMLFISLLLFGGLASRLLPLEMFPGIDIPELYVSVPYPNASPAEVERLITRPLEEALATVSGIKELRSFANENSGDVSLEFRWSENISSKSLEVRERLDSIRHLLPNDVERVLLFQFNTSDMPIFNLRISSERDLAMAYDLLEQQLKRPLERVPGVSKVELYGVEKRQVIIRLDPDKMRALQVDPTALLAQLRGSNFALSAGELRNSEQSVLVKPLGEYKELAEIAALPVRPGLQLRELATIELELPKLRDGRHLNQTYAIGVNVFKESGANLVEVAKASLAVVNAADKNPAFNGINLYVMDDLADNVTKSLRDLLQAGAIGAMLSFIVLYLFLRHLTTTLIVVLSVPAAIIVALGAMYFMGYSLNILSMMGLMLAIGMLVDNAVVVTESIFRERAAGGDVRAATERGVKRVGLAVLAGTATTAIVFLPNIIGEKMQLTIFLEHVAIAICLCLAISLLLALTLIPLLSTKLKVQAVSQQRVTLLERYYQQMLTKVMYWPKTATALALLVLASTAFPFSQVGSGGEDQEDRGRIFMNYNIQGNYSLEEVRAEVKAMEAFLYANQDAFHIESVYSYYRAGQAQSTIMLKDDLPISLNELKERIRSQWPPLVRSRPSFGFGNRNNALRVNLFGHSTERLMQLASELQPALQSLPALAEVSSDLTLGQQEVQIKLRRAELERLGLAADQVAQSAALALRGVNLRTFRSAEQGELLIRVIYDERISESLTELADLPVAVVQGVTIPLSQVAELQILPRLQSIRRFNRETGVALQIALAQDISMDQARTEINQLMQQVQLPEGYRWSYQGGFVRQNEEQQVMIVNMLLALAMIYIVMAALFESLLMPNAVIASLLFSFVGVFWTFWLTGTSLGVMGMIGMLVLMGIVVNNGIVLVDRINQDRVLLPELPLKTLIIMAATARLKPILMTVATTVLGLIPLALGGTAIGGNGPSYAPMAIAIIGGLLFSTLTSLLLVPLNYYGLIKLRAASSRLFSRSQQWQKRLLRQS</sequence>
<feature type="transmembrane region" description="Helical" evidence="2">
    <location>
        <begin position="860"/>
        <end position="879"/>
    </location>
</feature>
<feature type="transmembrane region" description="Helical" evidence="2">
    <location>
        <begin position="411"/>
        <end position="436"/>
    </location>
</feature>
<reference evidence="5" key="1">
    <citation type="journal article" date="2019" name="Int. J. Syst. Evol. Microbiol.">
        <title>The Global Catalogue of Microorganisms (GCM) 10K type strain sequencing project: providing services to taxonomists for standard genome sequencing and annotation.</title>
        <authorList>
            <consortium name="The Broad Institute Genomics Platform"/>
            <consortium name="The Broad Institute Genome Sequencing Center for Infectious Disease"/>
            <person name="Wu L."/>
            <person name="Ma J."/>
        </authorList>
    </citation>
    <scope>NUCLEOTIDE SEQUENCE [LARGE SCALE GENOMIC DNA]</scope>
    <source>
        <strain evidence="5">CGMCC 1.7003</strain>
    </source>
</reference>
<feature type="transmembrane region" description="Helical" evidence="2">
    <location>
        <begin position="991"/>
        <end position="1015"/>
    </location>
</feature>
<feature type="transmembrane region" description="Helical" evidence="2">
    <location>
        <begin position="541"/>
        <end position="561"/>
    </location>
</feature>
<dbReference type="Proteomes" id="UP000659697">
    <property type="component" value="Unassembled WGS sequence"/>
</dbReference>
<feature type="region of interest" description="Disordered" evidence="1">
    <location>
        <begin position="1"/>
        <end position="22"/>
    </location>
</feature>
<dbReference type="Gene3D" id="3.30.2090.10">
    <property type="entry name" value="Multidrug efflux transporter AcrB TolC docking domain, DN and DC subdomains"/>
    <property type="match status" value="2"/>
</dbReference>
<dbReference type="Gene3D" id="3.30.70.1440">
    <property type="entry name" value="Multidrug efflux transporter AcrB pore domain"/>
    <property type="match status" value="1"/>
</dbReference>
<dbReference type="SUPFAM" id="SSF82714">
    <property type="entry name" value="Multidrug efflux transporter AcrB TolC docking domain, DN and DC subdomains"/>
    <property type="match status" value="2"/>
</dbReference>
<keyword evidence="5" id="KW-1185">Reference proteome</keyword>
<dbReference type="Gene3D" id="3.30.70.1430">
    <property type="entry name" value="Multidrug efflux transporter AcrB pore domain"/>
    <property type="match status" value="2"/>
</dbReference>
<keyword evidence="2" id="KW-0812">Transmembrane</keyword>
<accession>A0ABQ3KXE7</accession>
<keyword evidence="2" id="KW-0472">Membrane</keyword>
<gene>
    <name evidence="4" type="ORF">GCM10010919_16520</name>
</gene>
<dbReference type="RefSeq" id="WP_189432172.1">
    <property type="nucleotide sequence ID" value="NZ_BNAO01000003.1"/>
</dbReference>
<dbReference type="PROSITE" id="PS50156">
    <property type="entry name" value="SSD"/>
    <property type="match status" value="1"/>
</dbReference>
<feature type="transmembrane region" description="Helical" evidence="2">
    <location>
        <begin position="886"/>
        <end position="904"/>
    </location>
</feature>
<dbReference type="Gene3D" id="1.20.1640.10">
    <property type="entry name" value="Multidrug efflux transporter AcrB transmembrane domain"/>
    <property type="match status" value="2"/>
</dbReference>
<feature type="transmembrane region" description="Helical" evidence="2">
    <location>
        <begin position="910"/>
        <end position="933"/>
    </location>
</feature>
<evidence type="ECO:0000256" key="1">
    <source>
        <dbReference type="SAM" id="MobiDB-lite"/>
    </source>
</evidence>
<feature type="transmembrane region" description="Helical" evidence="2">
    <location>
        <begin position="359"/>
        <end position="378"/>
    </location>
</feature>
<comment type="caution">
    <text evidence="4">The sequence shown here is derived from an EMBL/GenBank/DDBJ whole genome shotgun (WGS) entry which is preliminary data.</text>
</comment>
<feature type="transmembrane region" description="Helical" evidence="2">
    <location>
        <begin position="42"/>
        <end position="62"/>
    </location>
</feature>
<feature type="domain" description="SSD" evidence="3">
    <location>
        <begin position="388"/>
        <end position="510"/>
    </location>
</feature>
<dbReference type="PANTHER" id="PTHR32063">
    <property type="match status" value="1"/>
</dbReference>
<dbReference type="InterPro" id="IPR000731">
    <property type="entry name" value="SSD"/>
</dbReference>
<evidence type="ECO:0000313" key="4">
    <source>
        <dbReference type="EMBL" id="GHG67656.1"/>
    </source>
</evidence>
<dbReference type="EMBL" id="BNAO01000003">
    <property type="protein sequence ID" value="GHG67656.1"/>
    <property type="molecule type" value="Genomic_DNA"/>
</dbReference>
<dbReference type="PANTHER" id="PTHR32063:SF73">
    <property type="entry name" value="RND SUPERFAMILY EFFLUX PUMP PERMEASE COMPONENT 1"/>
    <property type="match status" value="1"/>
</dbReference>
<proteinExistence type="predicted"/>
<feature type="transmembrane region" description="Helical" evidence="2">
    <location>
        <begin position="385"/>
        <end position="405"/>
    </location>
</feature>
<feature type="transmembrane region" description="Helical" evidence="2">
    <location>
        <begin position="963"/>
        <end position="985"/>
    </location>
</feature>
<feature type="transmembrane region" description="Helical" evidence="2">
    <location>
        <begin position="488"/>
        <end position="511"/>
    </location>
</feature>